<protein>
    <submittedName>
        <fullName evidence="1">Uncharacterized protein</fullName>
    </submittedName>
</protein>
<dbReference type="EMBL" id="UINC01000923">
    <property type="protein sequence ID" value="SUZ63704.1"/>
    <property type="molecule type" value="Genomic_DNA"/>
</dbReference>
<sequence length="22" mass="2397">MVDIDDHILPGILALLEPTAHI</sequence>
<name>A0A381PAR7_9ZZZZ</name>
<gene>
    <name evidence="1" type="ORF">METZ01_LOCUS16558</name>
</gene>
<accession>A0A381PAR7</accession>
<dbReference type="AlphaFoldDB" id="A0A381PAR7"/>
<organism evidence="1">
    <name type="scientific">marine metagenome</name>
    <dbReference type="NCBI Taxonomy" id="408172"/>
    <lineage>
        <taxon>unclassified sequences</taxon>
        <taxon>metagenomes</taxon>
        <taxon>ecological metagenomes</taxon>
    </lineage>
</organism>
<reference evidence="1" key="1">
    <citation type="submission" date="2018-05" db="EMBL/GenBank/DDBJ databases">
        <authorList>
            <person name="Lanie J.A."/>
            <person name="Ng W.-L."/>
            <person name="Kazmierczak K.M."/>
            <person name="Andrzejewski T.M."/>
            <person name="Davidsen T.M."/>
            <person name="Wayne K.J."/>
            <person name="Tettelin H."/>
            <person name="Glass J.I."/>
            <person name="Rusch D."/>
            <person name="Podicherti R."/>
            <person name="Tsui H.-C.T."/>
            <person name="Winkler M.E."/>
        </authorList>
    </citation>
    <scope>NUCLEOTIDE SEQUENCE</scope>
</reference>
<proteinExistence type="predicted"/>
<evidence type="ECO:0000313" key="1">
    <source>
        <dbReference type="EMBL" id="SUZ63704.1"/>
    </source>
</evidence>